<dbReference type="SUPFAM" id="SSF54593">
    <property type="entry name" value="Glyoxalase/Bleomycin resistance protein/Dihydroxybiphenyl dioxygenase"/>
    <property type="match status" value="2"/>
</dbReference>
<dbReference type="Gene3D" id="3.10.180.10">
    <property type="entry name" value="2,3-Dihydroxybiphenyl 1,2-Dioxygenase, domain 1"/>
    <property type="match status" value="2"/>
</dbReference>
<feature type="domain" description="VOC" evidence="1">
    <location>
        <begin position="139"/>
        <end position="258"/>
    </location>
</feature>
<dbReference type="PANTHER" id="PTHR33993:SF14">
    <property type="entry name" value="GB|AAF24581.1"/>
    <property type="match status" value="1"/>
</dbReference>
<dbReference type="CDD" id="cd07247">
    <property type="entry name" value="SgaA_N_like"/>
    <property type="match status" value="2"/>
</dbReference>
<proteinExistence type="predicted"/>
<dbReference type="Proteomes" id="UP001055101">
    <property type="component" value="Unassembled WGS sequence"/>
</dbReference>
<evidence type="ECO:0000313" key="2">
    <source>
        <dbReference type="EMBL" id="GJE56767.1"/>
    </source>
</evidence>
<dbReference type="RefSeq" id="WP_238232391.1">
    <property type="nucleotide sequence ID" value="NZ_BPRA01000015.1"/>
</dbReference>
<name>A0ABQ4TRI6_9HYPH</name>
<reference evidence="2" key="2">
    <citation type="submission" date="2021-08" db="EMBL/GenBank/DDBJ databases">
        <authorList>
            <person name="Tani A."/>
            <person name="Ola A."/>
            <person name="Ogura Y."/>
            <person name="Katsura K."/>
            <person name="Hayashi T."/>
        </authorList>
    </citation>
    <scope>NUCLEOTIDE SEQUENCE</scope>
    <source>
        <strain evidence="2">DSM 23674</strain>
    </source>
</reference>
<dbReference type="Pfam" id="PF00903">
    <property type="entry name" value="Glyoxalase"/>
    <property type="match status" value="2"/>
</dbReference>
<dbReference type="InterPro" id="IPR004360">
    <property type="entry name" value="Glyas_Fos-R_dOase_dom"/>
</dbReference>
<dbReference type="InterPro" id="IPR029068">
    <property type="entry name" value="Glyas_Bleomycin-R_OHBP_Dase"/>
</dbReference>
<comment type="caution">
    <text evidence="2">The sequence shown here is derived from an EMBL/GenBank/DDBJ whole genome shotgun (WGS) entry which is preliminary data.</text>
</comment>
<gene>
    <name evidence="2" type="ORF">EKPJFOCH_3275</name>
</gene>
<dbReference type="PANTHER" id="PTHR33993">
    <property type="entry name" value="GLYOXALASE-RELATED"/>
    <property type="match status" value="1"/>
</dbReference>
<feature type="domain" description="VOC" evidence="1">
    <location>
        <begin position="7"/>
        <end position="124"/>
    </location>
</feature>
<evidence type="ECO:0000259" key="1">
    <source>
        <dbReference type="PROSITE" id="PS51819"/>
    </source>
</evidence>
<evidence type="ECO:0000313" key="3">
    <source>
        <dbReference type="Proteomes" id="UP001055101"/>
    </source>
</evidence>
<dbReference type="EMBL" id="BPRA01000015">
    <property type="protein sequence ID" value="GJE56767.1"/>
    <property type="molecule type" value="Genomic_DNA"/>
</dbReference>
<keyword evidence="3" id="KW-1185">Reference proteome</keyword>
<dbReference type="InterPro" id="IPR037523">
    <property type="entry name" value="VOC_core"/>
</dbReference>
<dbReference type="PROSITE" id="PS51819">
    <property type="entry name" value="VOC"/>
    <property type="match status" value="2"/>
</dbReference>
<accession>A0ABQ4TRI6</accession>
<dbReference type="InterPro" id="IPR052164">
    <property type="entry name" value="Anthracycline_SecMetBiosynth"/>
</dbReference>
<sequence length="260" mass="27743">MTTTEGSFVWYELMTTDPKAAEAFYGKVAGWSFLDSGNPVMPYRLACVGEHRVGGIMAIPDEVRARGGHPGWIGYVAVSDVDAKAEQTMRLGGTIHRPPGDIPEVGRFAVAADPQGATFVLFRGDGTPLPAPAAGTPGHFGWHELYAHDWRPALGFYEALFGWKAGETIDLGPMGTYQLFHTRDAPADGTATGGMMSLPGPPAPSWLYYVNVDEIDAATERLRQAGGAVINGPMEVPGGMWIVQASDPQGANFALVGRRP</sequence>
<reference evidence="2" key="1">
    <citation type="journal article" date="2021" name="Front. Microbiol.">
        <title>Comprehensive Comparative Genomics and Phenotyping of Methylobacterium Species.</title>
        <authorList>
            <person name="Alessa O."/>
            <person name="Ogura Y."/>
            <person name="Fujitani Y."/>
            <person name="Takami H."/>
            <person name="Hayashi T."/>
            <person name="Sahin N."/>
            <person name="Tani A."/>
        </authorList>
    </citation>
    <scope>NUCLEOTIDE SEQUENCE</scope>
    <source>
        <strain evidence="2">DSM 23674</strain>
    </source>
</reference>
<organism evidence="2 3">
    <name type="scientific">Methylobacterium thuringiense</name>
    <dbReference type="NCBI Taxonomy" id="1003091"/>
    <lineage>
        <taxon>Bacteria</taxon>
        <taxon>Pseudomonadati</taxon>
        <taxon>Pseudomonadota</taxon>
        <taxon>Alphaproteobacteria</taxon>
        <taxon>Hyphomicrobiales</taxon>
        <taxon>Methylobacteriaceae</taxon>
        <taxon>Methylobacterium</taxon>
    </lineage>
</organism>
<protein>
    <submittedName>
        <fullName evidence="2">Glyoxylase CFP32</fullName>
    </submittedName>
</protein>